<evidence type="ECO:0000256" key="9">
    <source>
        <dbReference type="ARBA" id="ARBA00042709"/>
    </source>
</evidence>
<evidence type="ECO:0000259" key="11">
    <source>
        <dbReference type="Pfam" id="PF00725"/>
    </source>
</evidence>
<accession>A0AA39V388</accession>
<dbReference type="PIRSF" id="PIRSF000105">
    <property type="entry name" value="HCDH"/>
    <property type="match status" value="1"/>
</dbReference>
<evidence type="ECO:0000313" key="13">
    <source>
        <dbReference type="EMBL" id="KAK0514348.1"/>
    </source>
</evidence>
<reference evidence="13" key="1">
    <citation type="submission" date="2023-03" db="EMBL/GenBank/DDBJ databases">
        <title>Complete genome of Cladonia borealis.</title>
        <authorList>
            <person name="Park H."/>
        </authorList>
    </citation>
    <scope>NUCLEOTIDE SEQUENCE</scope>
    <source>
        <strain evidence="13">ANT050790</strain>
    </source>
</reference>
<dbReference type="Gene3D" id="3.40.50.720">
    <property type="entry name" value="NAD(P)-binding Rossmann-like Domain"/>
    <property type="match status" value="1"/>
</dbReference>
<comment type="subunit">
    <text evidence="3">Homodimer.</text>
</comment>
<dbReference type="EMBL" id="JAFEKC020000005">
    <property type="protein sequence ID" value="KAK0514348.1"/>
    <property type="molecule type" value="Genomic_DNA"/>
</dbReference>
<organism evidence="13 14">
    <name type="scientific">Cladonia borealis</name>
    <dbReference type="NCBI Taxonomy" id="184061"/>
    <lineage>
        <taxon>Eukaryota</taxon>
        <taxon>Fungi</taxon>
        <taxon>Dikarya</taxon>
        <taxon>Ascomycota</taxon>
        <taxon>Pezizomycotina</taxon>
        <taxon>Lecanoromycetes</taxon>
        <taxon>OSLEUM clade</taxon>
        <taxon>Lecanoromycetidae</taxon>
        <taxon>Lecanorales</taxon>
        <taxon>Lecanorineae</taxon>
        <taxon>Cladoniaceae</taxon>
        <taxon>Cladonia</taxon>
    </lineage>
</organism>
<keyword evidence="7" id="KW-0520">NAD</keyword>
<name>A0AA39V388_9LECA</name>
<dbReference type="GO" id="GO:0050104">
    <property type="term" value="F:L-gulonate 3-dehydrogenase activity"/>
    <property type="evidence" value="ECO:0007669"/>
    <property type="project" value="UniProtKB-EC"/>
</dbReference>
<dbReference type="InterPro" id="IPR022694">
    <property type="entry name" value="3-OHacyl-CoA_DH"/>
</dbReference>
<dbReference type="InterPro" id="IPR006108">
    <property type="entry name" value="3HC_DH_C"/>
</dbReference>
<dbReference type="Gene3D" id="1.10.1040.10">
    <property type="entry name" value="N-(1-d-carboxylethyl)-l-norvaline Dehydrogenase, domain 2"/>
    <property type="match status" value="1"/>
</dbReference>
<sequence>MSQSTPLNITLIGAGTIGLSFAALHLDHAFKPGSNPLHLTIYDTRPDIESYVTQTLPTYIPFSFKKLPGHGPTSYSVHINHDDSPHTITFNGDLKSAVSSASIIQEQGPESTSFKIAVWPEIESYCPSDTLLWSSTSGIPASTQCVDMRDPSRLVVVHPYNPPHIMPLLEIVPSPATDPRVIDRTLDFWKNKDRTPIVLKKETKGFVANRLAFALLREAIHLVKEGVASVKDIDDLMTSSMGPRWAVAGIFKSYHAGGGAAGLEGFFKNIGGTVQACWDDGGKVNVEEGWEDDVFRQTRQFYGEVDLTERDTLTRRVLEAVRRD</sequence>
<dbReference type="SUPFAM" id="SSF51735">
    <property type="entry name" value="NAD(P)-binding Rossmann-fold domains"/>
    <property type="match status" value="1"/>
</dbReference>
<evidence type="ECO:0000313" key="14">
    <source>
        <dbReference type="Proteomes" id="UP001166286"/>
    </source>
</evidence>
<feature type="domain" description="3-hydroxyacyl-CoA dehydrogenase C-terminal" evidence="11">
    <location>
        <begin position="205"/>
        <end position="272"/>
    </location>
</feature>
<evidence type="ECO:0000256" key="6">
    <source>
        <dbReference type="ARBA" id="ARBA00023002"/>
    </source>
</evidence>
<comment type="similarity">
    <text evidence="2">Belongs to the 3-hydroxyacyl-CoA dehydrogenase family.</text>
</comment>
<dbReference type="InterPro" id="IPR008927">
    <property type="entry name" value="6-PGluconate_DH-like_C_sf"/>
</dbReference>
<evidence type="ECO:0000256" key="10">
    <source>
        <dbReference type="PIRSR" id="PIRSR000105-1"/>
    </source>
</evidence>
<evidence type="ECO:0000256" key="2">
    <source>
        <dbReference type="ARBA" id="ARBA00009463"/>
    </source>
</evidence>
<dbReference type="GO" id="GO:0006631">
    <property type="term" value="P:fatty acid metabolic process"/>
    <property type="evidence" value="ECO:0007669"/>
    <property type="project" value="InterPro"/>
</dbReference>
<keyword evidence="6" id="KW-0560">Oxidoreductase</keyword>
<evidence type="ECO:0000256" key="3">
    <source>
        <dbReference type="ARBA" id="ARBA00011738"/>
    </source>
</evidence>
<dbReference type="EC" id="1.1.1.45" evidence="8"/>
<keyword evidence="4" id="KW-0963">Cytoplasm</keyword>
<comment type="subcellular location">
    <subcellularLocation>
        <location evidence="1">Cytoplasm</location>
    </subcellularLocation>
</comment>
<dbReference type="InterPro" id="IPR036291">
    <property type="entry name" value="NAD(P)-bd_dom_sf"/>
</dbReference>
<evidence type="ECO:0000256" key="8">
    <source>
        <dbReference type="ARBA" id="ARBA00038962"/>
    </source>
</evidence>
<dbReference type="GO" id="GO:0070403">
    <property type="term" value="F:NAD+ binding"/>
    <property type="evidence" value="ECO:0007669"/>
    <property type="project" value="InterPro"/>
</dbReference>
<dbReference type="Proteomes" id="UP001166286">
    <property type="component" value="Unassembled WGS sequence"/>
</dbReference>
<dbReference type="InterPro" id="IPR006180">
    <property type="entry name" value="3-OHacyl-CoA_DH_CS"/>
</dbReference>
<dbReference type="InterPro" id="IPR006176">
    <property type="entry name" value="3-OHacyl-CoA_DH_NAD-bd"/>
</dbReference>
<dbReference type="PROSITE" id="PS00067">
    <property type="entry name" value="3HCDH"/>
    <property type="match status" value="1"/>
</dbReference>
<dbReference type="SUPFAM" id="SSF48179">
    <property type="entry name" value="6-phosphogluconate dehydrogenase C-terminal domain-like"/>
    <property type="match status" value="1"/>
</dbReference>
<dbReference type="PANTHER" id="PTHR48075">
    <property type="entry name" value="3-HYDROXYACYL-COA DEHYDROGENASE FAMILY PROTEIN"/>
    <property type="match status" value="1"/>
</dbReference>
<keyword evidence="5" id="KW-0597">Phosphoprotein</keyword>
<evidence type="ECO:0000256" key="7">
    <source>
        <dbReference type="ARBA" id="ARBA00023027"/>
    </source>
</evidence>
<proteinExistence type="inferred from homology"/>
<protein>
    <recommendedName>
        <fullName evidence="9">L-gulonate 3-dehydrogenase</fullName>
        <ecNumber evidence="8">1.1.1.45</ecNumber>
    </recommendedName>
    <alternativeName>
        <fullName evidence="9">L-gulonate 3-dehydrogenase</fullName>
    </alternativeName>
</protein>
<feature type="site" description="Important for catalytic activity" evidence="10">
    <location>
        <position position="158"/>
    </location>
</feature>
<dbReference type="AlphaFoldDB" id="A0AA39V388"/>
<comment type="caution">
    <text evidence="13">The sequence shown here is derived from an EMBL/GenBank/DDBJ whole genome shotgun (WGS) entry which is preliminary data.</text>
</comment>
<feature type="domain" description="3-hydroxyacyl-CoA dehydrogenase NAD binding" evidence="12">
    <location>
        <begin position="9"/>
        <end position="201"/>
    </location>
</feature>
<keyword evidence="14" id="KW-1185">Reference proteome</keyword>
<evidence type="ECO:0000259" key="12">
    <source>
        <dbReference type="Pfam" id="PF02737"/>
    </source>
</evidence>
<dbReference type="GO" id="GO:0005737">
    <property type="term" value="C:cytoplasm"/>
    <property type="evidence" value="ECO:0007669"/>
    <property type="project" value="UniProtKB-SubCell"/>
</dbReference>
<dbReference type="Pfam" id="PF02737">
    <property type="entry name" value="3HCDH_N"/>
    <property type="match status" value="1"/>
</dbReference>
<evidence type="ECO:0000256" key="5">
    <source>
        <dbReference type="ARBA" id="ARBA00022553"/>
    </source>
</evidence>
<evidence type="ECO:0000256" key="1">
    <source>
        <dbReference type="ARBA" id="ARBA00004496"/>
    </source>
</evidence>
<dbReference type="InterPro" id="IPR013328">
    <property type="entry name" value="6PGD_dom2"/>
</dbReference>
<dbReference type="Pfam" id="PF00725">
    <property type="entry name" value="3HCDH"/>
    <property type="match status" value="1"/>
</dbReference>
<gene>
    <name evidence="13" type="ORF">JMJ35_002965</name>
</gene>
<dbReference type="PANTHER" id="PTHR48075:SF1">
    <property type="entry name" value="LAMBDA-CRYSTALLIN HOMOLOG"/>
    <property type="match status" value="1"/>
</dbReference>
<evidence type="ECO:0000256" key="4">
    <source>
        <dbReference type="ARBA" id="ARBA00022490"/>
    </source>
</evidence>